<keyword evidence="2" id="KW-0963">Cytoplasm</keyword>
<reference evidence="5" key="1">
    <citation type="journal article" date="2019" name="Int. J. Syst. Evol. Microbiol.">
        <title>The Global Catalogue of Microorganisms (GCM) 10K type strain sequencing project: providing services to taxonomists for standard genome sequencing and annotation.</title>
        <authorList>
            <consortium name="The Broad Institute Genomics Platform"/>
            <consortium name="The Broad Institute Genome Sequencing Center for Infectious Disease"/>
            <person name="Wu L."/>
            <person name="Ma J."/>
        </authorList>
    </citation>
    <scope>NUCLEOTIDE SEQUENCE [LARGE SCALE GENOMIC DNA]</scope>
    <source>
        <strain evidence="5">CGMCC 4.1415</strain>
    </source>
</reference>
<dbReference type="Proteomes" id="UP001596016">
    <property type="component" value="Unassembled WGS sequence"/>
</dbReference>
<dbReference type="PIRSF" id="PIRSF006276">
    <property type="entry name" value="UspA"/>
    <property type="match status" value="1"/>
</dbReference>
<gene>
    <name evidence="4" type="ORF">ACFPLB_07660</name>
</gene>
<dbReference type="RefSeq" id="WP_378228773.1">
    <property type="nucleotide sequence ID" value="NZ_JBHSLL010000019.1"/>
</dbReference>
<evidence type="ECO:0000313" key="4">
    <source>
        <dbReference type="EMBL" id="MFC5385839.1"/>
    </source>
</evidence>
<dbReference type="InterPro" id="IPR006015">
    <property type="entry name" value="Universal_stress_UspA"/>
</dbReference>
<evidence type="ECO:0000256" key="2">
    <source>
        <dbReference type="PIRNR" id="PIRNR006276"/>
    </source>
</evidence>
<dbReference type="InterPro" id="IPR006016">
    <property type="entry name" value="UspA"/>
</dbReference>
<comment type="subcellular location">
    <subcellularLocation>
        <location evidence="2">Cytoplasm</location>
    </subcellularLocation>
</comment>
<accession>A0ABW0GW18</accession>
<dbReference type="CDD" id="cd00293">
    <property type="entry name" value="USP-like"/>
    <property type="match status" value="1"/>
</dbReference>
<dbReference type="EMBL" id="JBHSLL010000019">
    <property type="protein sequence ID" value="MFC5385839.1"/>
    <property type="molecule type" value="Genomic_DNA"/>
</dbReference>
<organism evidence="4 5">
    <name type="scientific">Aquamicrobium segne</name>
    <dbReference type="NCBI Taxonomy" id="469547"/>
    <lineage>
        <taxon>Bacteria</taxon>
        <taxon>Pseudomonadati</taxon>
        <taxon>Pseudomonadota</taxon>
        <taxon>Alphaproteobacteria</taxon>
        <taxon>Hyphomicrobiales</taxon>
        <taxon>Phyllobacteriaceae</taxon>
        <taxon>Aquamicrobium</taxon>
    </lineage>
</organism>
<keyword evidence="5" id="KW-1185">Reference proteome</keyword>
<comment type="similarity">
    <text evidence="1 2">Belongs to the universal stress protein A family.</text>
</comment>
<name>A0ABW0GW18_9HYPH</name>
<protein>
    <recommendedName>
        <fullName evidence="2">Universal stress protein</fullName>
    </recommendedName>
</protein>
<sequence>MYKHILVPSDGSAAAMAGVDHALELAKKHASKVTAITVTQPMGGQFAFASDLWSPDEAEIKAFDEEQAQNARQILDPIRSKAQALGIPIETIHIPWRLAAAALCEAATEQECSLIVMSSHGRTGMNRVLLGSQTAEVVSRAKIPVLVVR</sequence>
<proteinExistence type="inferred from homology"/>
<dbReference type="SUPFAM" id="SSF52402">
    <property type="entry name" value="Adenine nucleotide alpha hydrolases-like"/>
    <property type="match status" value="1"/>
</dbReference>
<evidence type="ECO:0000256" key="1">
    <source>
        <dbReference type="ARBA" id="ARBA00008791"/>
    </source>
</evidence>
<dbReference type="PANTHER" id="PTHR46268:SF6">
    <property type="entry name" value="UNIVERSAL STRESS PROTEIN UP12"/>
    <property type="match status" value="1"/>
</dbReference>
<evidence type="ECO:0000259" key="3">
    <source>
        <dbReference type="Pfam" id="PF00582"/>
    </source>
</evidence>
<feature type="domain" description="UspA" evidence="3">
    <location>
        <begin position="1"/>
        <end position="149"/>
    </location>
</feature>
<dbReference type="Pfam" id="PF00582">
    <property type="entry name" value="Usp"/>
    <property type="match status" value="1"/>
</dbReference>
<dbReference type="InterPro" id="IPR014729">
    <property type="entry name" value="Rossmann-like_a/b/a_fold"/>
</dbReference>
<dbReference type="PRINTS" id="PR01438">
    <property type="entry name" value="UNVRSLSTRESS"/>
</dbReference>
<evidence type="ECO:0000313" key="5">
    <source>
        <dbReference type="Proteomes" id="UP001596016"/>
    </source>
</evidence>
<dbReference type="Gene3D" id="3.40.50.620">
    <property type="entry name" value="HUPs"/>
    <property type="match status" value="1"/>
</dbReference>
<dbReference type="PANTHER" id="PTHR46268">
    <property type="entry name" value="STRESS RESPONSE PROTEIN NHAX"/>
    <property type="match status" value="1"/>
</dbReference>
<comment type="caution">
    <text evidence="4">The sequence shown here is derived from an EMBL/GenBank/DDBJ whole genome shotgun (WGS) entry which is preliminary data.</text>
</comment>